<sequence length="117" mass="13371">MAFKFEHLEIWKLACEFCEKLHAVTKRFPKSELFGLTSDLNRAGVSIPANIAEGSGSDSEREFKRYLGIAVKSLFEVVSHLFIAKMRGYLKDEEFATLYADAETLVKKIKSFKKMLE</sequence>
<dbReference type="InterPro" id="IPR036583">
    <property type="entry name" value="23S_rRNA_IVS_sf"/>
</dbReference>
<dbReference type="PANTHER" id="PTHR38471:SF2">
    <property type="entry name" value="FOUR HELIX BUNDLE PROTEIN"/>
    <property type="match status" value="1"/>
</dbReference>
<reference evidence="1" key="1">
    <citation type="journal article" date="2020" name="mSystems">
        <title>Genome- and Community-Level Interaction Insights into Carbon Utilization and Element Cycling Functions of Hydrothermarchaeota in Hydrothermal Sediment.</title>
        <authorList>
            <person name="Zhou Z."/>
            <person name="Liu Y."/>
            <person name="Xu W."/>
            <person name="Pan J."/>
            <person name="Luo Z.H."/>
            <person name="Li M."/>
        </authorList>
    </citation>
    <scope>NUCLEOTIDE SEQUENCE [LARGE SCALE GENOMIC DNA]</scope>
    <source>
        <strain evidence="1">SpSt-876</strain>
    </source>
</reference>
<dbReference type="SUPFAM" id="SSF158446">
    <property type="entry name" value="IVS-encoded protein-like"/>
    <property type="match status" value="1"/>
</dbReference>
<name>A0A7C6EH47_UNCW3</name>
<dbReference type="EMBL" id="DTLI01000202">
    <property type="protein sequence ID" value="HHS52883.1"/>
    <property type="molecule type" value="Genomic_DNA"/>
</dbReference>
<dbReference type="NCBIfam" id="TIGR02436">
    <property type="entry name" value="four helix bundle protein"/>
    <property type="match status" value="1"/>
</dbReference>
<dbReference type="CDD" id="cd16377">
    <property type="entry name" value="23S_rRNA_IVP_like"/>
    <property type="match status" value="1"/>
</dbReference>
<gene>
    <name evidence="1" type="ORF">ENW73_08530</name>
</gene>
<proteinExistence type="predicted"/>
<protein>
    <submittedName>
        <fullName evidence="1">Four helix bundle protein</fullName>
    </submittedName>
</protein>
<comment type="caution">
    <text evidence="1">The sequence shown here is derived from an EMBL/GenBank/DDBJ whole genome shotgun (WGS) entry which is preliminary data.</text>
</comment>
<dbReference type="AlphaFoldDB" id="A0A7C6EH47"/>
<dbReference type="InterPro" id="IPR012657">
    <property type="entry name" value="23S_rRNA-intervening_sequence"/>
</dbReference>
<organism evidence="1">
    <name type="scientific">candidate division WOR-3 bacterium</name>
    <dbReference type="NCBI Taxonomy" id="2052148"/>
    <lineage>
        <taxon>Bacteria</taxon>
        <taxon>Bacteria division WOR-3</taxon>
    </lineage>
</organism>
<accession>A0A7C6EH47</accession>
<evidence type="ECO:0000313" key="1">
    <source>
        <dbReference type="EMBL" id="HHS52883.1"/>
    </source>
</evidence>
<dbReference type="PANTHER" id="PTHR38471">
    <property type="entry name" value="FOUR HELIX BUNDLE PROTEIN"/>
    <property type="match status" value="1"/>
</dbReference>
<dbReference type="Pfam" id="PF05635">
    <property type="entry name" value="23S_rRNA_IVP"/>
    <property type="match status" value="1"/>
</dbReference>
<dbReference type="Gene3D" id="1.20.1440.60">
    <property type="entry name" value="23S rRNA-intervening sequence"/>
    <property type="match status" value="1"/>
</dbReference>